<gene>
    <name evidence="5" type="primary">kipI_1</name>
    <name evidence="5" type="ORF">MSP8886_00346</name>
</gene>
<dbReference type="InterPro" id="IPR029000">
    <property type="entry name" value="Cyclophilin-like_dom_sf"/>
</dbReference>
<protein>
    <submittedName>
        <fullName evidence="5">Kinase A inhibitor</fullName>
    </submittedName>
</protein>
<evidence type="ECO:0000256" key="2">
    <source>
        <dbReference type="ARBA" id="ARBA00022801"/>
    </source>
</evidence>
<evidence type="ECO:0000259" key="4">
    <source>
        <dbReference type="SMART" id="SM00796"/>
    </source>
</evidence>
<dbReference type="GO" id="GO:0016301">
    <property type="term" value="F:kinase activity"/>
    <property type="evidence" value="ECO:0007669"/>
    <property type="project" value="UniProtKB-KW"/>
</dbReference>
<dbReference type="AlphaFoldDB" id="A0A1A8T161"/>
<dbReference type="GO" id="GO:0016787">
    <property type="term" value="F:hydrolase activity"/>
    <property type="evidence" value="ECO:0007669"/>
    <property type="project" value="UniProtKB-KW"/>
</dbReference>
<dbReference type="NCBIfam" id="TIGR00370">
    <property type="entry name" value="5-oxoprolinase subunit PxpB"/>
    <property type="match status" value="1"/>
</dbReference>
<dbReference type="STRING" id="1792290.MSP8886_00346"/>
<dbReference type="GO" id="GO:0005524">
    <property type="term" value="F:ATP binding"/>
    <property type="evidence" value="ECO:0007669"/>
    <property type="project" value="UniProtKB-KW"/>
</dbReference>
<proteinExistence type="predicted"/>
<dbReference type="SUPFAM" id="SSF50891">
    <property type="entry name" value="Cyclophilin-like"/>
    <property type="match status" value="1"/>
</dbReference>
<dbReference type="SUPFAM" id="SSF160467">
    <property type="entry name" value="PH0987 N-terminal domain-like"/>
    <property type="match status" value="1"/>
</dbReference>
<dbReference type="PANTHER" id="PTHR34698">
    <property type="entry name" value="5-OXOPROLINASE SUBUNIT B"/>
    <property type="match status" value="1"/>
</dbReference>
<sequence>MTSPKPTIEQVNEEAYLLRFGNHINEQTADQILWTTRQLKRLHDIQDLIPSYTTILLTLKTQAEQPHKLIDEIENILNESTEQAAIPLDQRKTVVIPVYYGNEVGPDLQEVAKHCQMTPEEVIQRHSATLYRAYTIGFTPGFSFLGSTPDELHIPRKRTPRHQVPKGSVAIAENQTAVYPSVTPGGWQIIGRTPMELVDWNSEHLGLIATGDSVRFEAISREAFLTQGGKLDGF</sequence>
<dbReference type="PANTHER" id="PTHR34698:SF2">
    <property type="entry name" value="5-OXOPROLINASE SUBUNIT B"/>
    <property type="match status" value="1"/>
</dbReference>
<reference evidence="5 6" key="1">
    <citation type="submission" date="2016-06" db="EMBL/GenBank/DDBJ databases">
        <authorList>
            <person name="Kjaerup R.B."/>
            <person name="Dalgaard T.S."/>
            <person name="Juul-Madsen H.R."/>
        </authorList>
    </citation>
    <scope>NUCLEOTIDE SEQUENCE [LARGE SCALE GENOMIC DNA]</scope>
    <source>
        <strain evidence="5 6">CECT 8886</strain>
    </source>
</reference>
<keyword evidence="2" id="KW-0378">Hydrolase</keyword>
<keyword evidence="5" id="KW-0808">Transferase</keyword>
<dbReference type="Gene3D" id="3.30.1360.40">
    <property type="match status" value="1"/>
</dbReference>
<keyword evidence="1" id="KW-0547">Nucleotide-binding</keyword>
<name>A0A1A8T161_9GAMM</name>
<dbReference type="SMART" id="SM00796">
    <property type="entry name" value="AHS1"/>
    <property type="match status" value="1"/>
</dbReference>
<feature type="domain" description="Carboxyltransferase" evidence="4">
    <location>
        <begin position="6"/>
        <end position="208"/>
    </location>
</feature>
<dbReference type="Proteomes" id="UP000092544">
    <property type="component" value="Unassembled WGS sequence"/>
</dbReference>
<keyword evidence="5" id="KW-0418">Kinase</keyword>
<keyword evidence="6" id="KW-1185">Reference proteome</keyword>
<dbReference type="InterPro" id="IPR010016">
    <property type="entry name" value="PxpB"/>
</dbReference>
<evidence type="ECO:0000256" key="3">
    <source>
        <dbReference type="ARBA" id="ARBA00022840"/>
    </source>
</evidence>
<dbReference type="OrthoDB" id="9778567at2"/>
<dbReference type="Pfam" id="PF02682">
    <property type="entry name" value="CT_C_D"/>
    <property type="match status" value="1"/>
</dbReference>
<dbReference type="RefSeq" id="WP_067012073.1">
    <property type="nucleotide sequence ID" value="NZ_FLOB01000001.1"/>
</dbReference>
<evidence type="ECO:0000313" key="5">
    <source>
        <dbReference type="EMBL" id="SBS25665.1"/>
    </source>
</evidence>
<dbReference type="Gene3D" id="2.40.100.10">
    <property type="entry name" value="Cyclophilin-like"/>
    <property type="match status" value="1"/>
</dbReference>
<dbReference type="EMBL" id="FLOB01000001">
    <property type="protein sequence ID" value="SBS25665.1"/>
    <property type="molecule type" value="Genomic_DNA"/>
</dbReference>
<evidence type="ECO:0000313" key="6">
    <source>
        <dbReference type="Proteomes" id="UP000092544"/>
    </source>
</evidence>
<dbReference type="InterPro" id="IPR003833">
    <property type="entry name" value="CT_C_D"/>
</dbReference>
<organism evidence="5 6">
    <name type="scientific">Marinomonas spartinae</name>
    <dbReference type="NCBI Taxonomy" id="1792290"/>
    <lineage>
        <taxon>Bacteria</taxon>
        <taxon>Pseudomonadati</taxon>
        <taxon>Pseudomonadota</taxon>
        <taxon>Gammaproteobacteria</taxon>
        <taxon>Oceanospirillales</taxon>
        <taxon>Oceanospirillaceae</taxon>
        <taxon>Marinomonas</taxon>
    </lineage>
</organism>
<accession>A0A1A8T161</accession>
<evidence type="ECO:0000256" key="1">
    <source>
        <dbReference type="ARBA" id="ARBA00022741"/>
    </source>
</evidence>
<keyword evidence="3" id="KW-0067">ATP-binding</keyword>